<dbReference type="InterPro" id="IPR033799">
    <property type="entry name" value="CdiA_EC869-like"/>
</dbReference>
<keyword evidence="3" id="KW-1185">Reference proteome</keyword>
<dbReference type="GO" id="GO:0004530">
    <property type="term" value="F:deoxyribonuclease I activity"/>
    <property type="evidence" value="ECO:0007669"/>
    <property type="project" value="InterPro"/>
</dbReference>
<dbReference type="Gene3D" id="3.40.1350.110">
    <property type="match status" value="1"/>
</dbReference>
<dbReference type="EMBL" id="CP014692">
    <property type="protein sequence ID" value="AQS84134.1"/>
    <property type="molecule type" value="Genomic_DNA"/>
</dbReference>
<accession>A0A1U9KE93</accession>
<dbReference type="KEGG" id="aace:A0U92_04400"/>
<dbReference type="Proteomes" id="UP000188937">
    <property type="component" value="Chromosome"/>
</dbReference>
<sequence length="128" mass="14527">MTFDHWNQDSGNAVSDKVLNTQRASFLATPAEIKYRIWADLKEMAMRYTEDASRRGTAERVAFTQEYIESYTFELGVRADGTTKAQWEQICQAYHGAAAKMADYERNGDKPLTFEIDAITNPITNTTS</sequence>
<name>A0A1U9KE93_ACEAC</name>
<dbReference type="OrthoDB" id="7223691at2"/>
<reference evidence="2 3" key="1">
    <citation type="submission" date="2016-03" db="EMBL/GenBank/DDBJ databases">
        <title>Acetic acid bacteria sequencing.</title>
        <authorList>
            <person name="Brandt J."/>
            <person name="Jakob F."/>
            <person name="Vogel R.F."/>
        </authorList>
    </citation>
    <scope>NUCLEOTIDE SEQUENCE [LARGE SCALE GENOMIC DNA]</scope>
    <source>
        <strain evidence="2 3">TMW2.1153</strain>
    </source>
</reference>
<organism evidence="2 3">
    <name type="scientific">Acetobacter aceti</name>
    <dbReference type="NCBI Taxonomy" id="435"/>
    <lineage>
        <taxon>Bacteria</taxon>
        <taxon>Pseudomonadati</taxon>
        <taxon>Pseudomonadota</taxon>
        <taxon>Alphaproteobacteria</taxon>
        <taxon>Acetobacterales</taxon>
        <taxon>Acetobacteraceae</taxon>
        <taxon>Acetobacter</taxon>
        <taxon>Acetobacter subgen. Acetobacter</taxon>
    </lineage>
</organism>
<evidence type="ECO:0000313" key="2">
    <source>
        <dbReference type="EMBL" id="AQS84134.1"/>
    </source>
</evidence>
<dbReference type="Pfam" id="PF21111">
    <property type="entry name" value="CDI_toxin_EC869_like"/>
    <property type="match status" value="1"/>
</dbReference>
<feature type="domain" description="CdiA toxin EC869-like" evidence="1">
    <location>
        <begin position="2"/>
        <end position="96"/>
    </location>
</feature>
<evidence type="ECO:0000259" key="1">
    <source>
        <dbReference type="Pfam" id="PF21111"/>
    </source>
</evidence>
<gene>
    <name evidence="2" type="ORF">A0U92_04400</name>
</gene>
<dbReference type="AlphaFoldDB" id="A0A1U9KE93"/>
<dbReference type="RefSeq" id="WP_077812177.1">
    <property type="nucleotide sequence ID" value="NZ_CP014692.1"/>
</dbReference>
<evidence type="ECO:0000313" key="3">
    <source>
        <dbReference type="Proteomes" id="UP000188937"/>
    </source>
</evidence>
<protein>
    <recommendedName>
        <fullName evidence="1">CdiA toxin EC869-like domain-containing protein</fullName>
    </recommendedName>
</protein>
<dbReference type="STRING" id="435.A0U92_04400"/>
<proteinExistence type="predicted"/>